<evidence type="ECO:0000256" key="1">
    <source>
        <dbReference type="SAM" id="SignalP"/>
    </source>
</evidence>
<protein>
    <recommendedName>
        <fullName evidence="4">Lipoprotein</fullName>
    </recommendedName>
</protein>
<dbReference type="EMBL" id="AFXA01000014">
    <property type="protein sequence ID" value="EGV00014.1"/>
    <property type="molecule type" value="Genomic_DNA"/>
</dbReference>
<accession>F9UKT3</accession>
<evidence type="ECO:0000313" key="3">
    <source>
        <dbReference type="Proteomes" id="UP000004978"/>
    </source>
</evidence>
<evidence type="ECO:0000313" key="2">
    <source>
        <dbReference type="EMBL" id="EGV00014.1"/>
    </source>
</evidence>
<comment type="caution">
    <text evidence="2">The sequence shown here is derived from an EMBL/GenBank/DDBJ whole genome shotgun (WGS) entry which is preliminary data.</text>
</comment>
<feature type="signal peptide" evidence="1">
    <location>
        <begin position="1"/>
        <end position="21"/>
    </location>
</feature>
<name>F9UKT3_9BACT</name>
<feature type="chain" id="PRO_5003388960" description="Lipoprotein" evidence="1">
    <location>
        <begin position="22"/>
        <end position="208"/>
    </location>
</feature>
<gene>
    <name evidence="2" type="ORF">MCSF7_02507</name>
</gene>
<proteinExistence type="predicted"/>
<dbReference type="AlphaFoldDB" id="F9UKT3"/>
<dbReference type="Proteomes" id="UP000004978">
    <property type="component" value="Unassembled WGS sequence"/>
</dbReference>
<reference evidence="2 3" key="1">
    <citation type="journal article" date="2013" name="Genome Announc.">
        <title>Genome Sequence of Mycoplasma columbinum Strain SF7.</title>
        <authorList>
            <person name="Guo Z."/>
            <person name="Xu X."/>
            <person name="Zheng Q."/>
            <person name="Li T."/>
            <person name="Kuang S."/>
            <person name="Zhang Z."/>
            <person name="Chen Y."/>
            <person name="Lu X."/>
            <person name="Zhou R."/>
            <person name="Bi D."/>
            <person name="Jin H."/>
        </authorList>
    </citation>
    <scope>NUCLEOTIDE SEQUENCE [LARGE SCALE GENOMIC DNA]</scope>
    <source>
        <strain evidence="2 3">SF7</strain>
    </source>
</reference>
<sequence length="208" mass="23822">MKIKKILTTTSIISLPSIALIASSCNNNKNGITFSQVKKEINDAINAKAFSLTTNQNDLQNELTQIQALAQENQLRYRGEIIEDQLNQIPSDPATQDKFTADYLIARKLLIFKFNDEKLNDKYEYVYKSTLDINNQPYLIIDIYHKEINRYAVTGIEIPVQNVINYGSQHTHFSYTAEVAKGLSIVQAYQFNLDQKAQYHYQESSTNN</sequence>
<evidence type="ECO:0008006" key="4">
    <source>
        <dbReference type="Google" id="ProtNLM"/>
    </source>
</evidence>
<keyword evidence="3" id="KW-1185">Reference proteome</keyword>
<dbReference type="RefSeq" id="WP_006608901.1">
    <property type="nucleotide sequence ID" value="NZ_AFXA01000014.1"/>
</dbReference>
<organism evidence="2 3">
    <name type="scientific">Mycoplasmopsis columbina SF7</name>
    <dbReference type="NCBI Taxonomy" id="1037410"/>
    <lineage>
        <taxon>Bacteria</taxon>
        <taxon>Bacillati</taxon>
        <taxon>Mycoplasmatota</taxon>
        <taxon>Mycoplasmoidales</taxon>
        <taxon>Metamycoplasmataceae</taxon>
        <taxon>Mycoplasmopsis</taxon>
    </lineage>
</organism>
<dbReference type="STRING" id="1037410.MCSF7_02507"/>
<keyword evidence="1" id="KW-0732">Signal</keyword>
<dbReference type="PROSITE" id="PS51257">
    <property type="entry name" value="PROKAR_LIPOPROTEIN"/>
    <property type="match status" value="1"/>
</dbReference>